<keyword evidence="3" id="KW-1185">Reference proteome</keyword>
<gene>
    <name evidence="2" type="ORF">EK403_09255</name>
</gene>
<evidence type="ECO:0000313" key="2">
    <source>
        <dbReference type="EMBL" id="RXF73760.1"/>
    </source>
</evidence>
<dbReference type="Pfam" id="PF14300">
    <property type="entry name" value="DMP19"/>
    <property type="match status" value="1"/>
</dbReference>
<dbReference type="Proteomes" id="UP000289708">
    <property type="component" value="Unassembled WGS sequence"/>
</dbReference>
<reference evidence="2 3" key="1">
    <citation type="submission" date="2018-12" db="EMBL/GenBank/DDBJ databases">
        <title>bacterium Hansschlegelia zhihuaiae S113.</title>
        <authorList>
            <person name="He J."/>
        </authorList>
    </citation>
    <scope>NUCLEOTIDE SEQUENCE [LARGE SCALE GENOMIC DNA]</scope>
    <source>
        <strain evidence="2 3">S 113</strain>
    </source>
</reference>
<protein>
    <submittedName>
        <fullName evidence="2">DUF4375 domain-containing protein</fullName>
    </submittedName>
</protein>
<organism evidence="2 3">
    <name type="scientific">Hansschlegelia zhihuaiae</name>
    <dbReference type="NCBI Taxonomy" id="405005"/>
    <lineage>
        <taxon>Bacteria</taxon>
        <taxon>Pseudomonadati</taxon>
        <taxon>Pseudomonadota</taxon>
        <taxon>Alphaproteobacteria</taxon>
        <taxon>Hyphomicrobiales</taxon>
        <taxon>Methylopilaceae</taxon>
        <taxon>Hansschlegelia</taxon>
    </lineage>
</organism>
<evidence type="ECO:0000259" key="1">
    <source>
        <dbReference type="Pfam" id="PF14300"/>
    </source>
</evidence>
<name>A0A4Q0MJK7_9HYPH</name>
<sequence>MACKRGIRKSLEASRAYYDSLKAYDPARELWTFLVKRSSDDRGLASLSKEERVYFAINLLEKEVYNGGFDQYFFNSSSDYNWIAVEGLREIRALQSLKLVREAANTLFGRDGPPADQADRWRIMSSKAPHLSQQHRRESHLDRLDKEFYKDPDQLGERLTAYAKQHGLVSRCERGTH</sequence>
<comment type="caution">
    <text evidence="2">The sequence shown here is derived from an EMBL/GenBank/DDBJ whole genome shotgun (WGS) entry which is preliminary data.</text>
</comment>
<proteinExistence type="predicted"/>
<dbReference type="OrthoDB" id="2216871at2"/>
<accession>A0A4Q0MJK7</accession>
<evidence type="ECO:0000313" key="3">
    <source>
        <dbReference type="Proteomes" id="UP000289708"/>
    </source>
</evidence>
<dbReference type="Gene3D" id="1.20.1420.60">
    <property type="match status" value="1"/>
</dbReference>
<dbReference type="InterPro" id="IPR025402">
    <property type="entry name" value="DMP19_C"/>
</dbReference>
<feature type="domain" description="DNA mimic protein DMP19 C-terminal" evidence="1">
    <location>
        <begin position="46"/>
        <end position="166"/>
    </location>
</feature>
<dbReference type="AlphaFoldDB" id="A0A4Q0MJK7"/>
<dbReference type="EMBL" id="RYFI01000007">
    <property type="protein sequence ID" value="RXF73760.1"/>
    <property type="molecule type" value="Genomic_DNA"/>
</dbReference>